<dbReference type="GO" id="GO:0042026">
    <property type="term" value="P:protein refolding"/>
    <property type="evidence" value="ECO:0007669"/>
    <property type="project" value="InterPro"/>
</dbReference>
<dbReference type="InterPro" id="IPR027409">
    <property type="entry name" value="GroEL-like_apical_dom_sf"/>
</dbReference>
<dbReference type="FunFam" id="3.50.7.10:FF:000001">
    <property type="entry name" value="60 kDa chaperonin"/>
    <property type="match status" value="1"/>
</dbReference>
<comment type="caution">
    <text evidence="5">The sequence shown here is derived from an EMBL/GenBank/DDBJ whole genome shotgun (WGS) entry which is preliminary data.</text>
</comment>
<gene>
    <name evidence="5" type="ORF">GMRT_14232</name>
</gene>
<organism evidence="5 6">
    <name type="scientific">Giardia muris</name>
    <dbReference type="NCBI Taxonomy" id="5742"/>
    <lineage>
        <taxon>Eukaryota</taxon>
        <taxon>Metamonada</taxon>
        <taxon>Diplomonadida</taxon>
        <taxon>Hexamitidae</taxon>
        <taxon>Giardiinae</taxon>
        <taxon>Giardia</taxon>
    </lineage>
</organism>
<evidence type="ECO:0000256" key="2">
    <source>
        <dbReference type="ARBA" id="ARBA00023186"/>
    </source>
</evidence>
<dbReference type="InterPro" id="IPR002423">
    <property type="entry name" value="Cpn60/GroEL/TCP-1"/>
</dbReference>
<dbReference type="AlphaFoldDB" id="A0A4Z1T3K4"/>
<evidence type="ECO:0000256" key="3">
    <source>
        <dbReference type="RuleBase" id="RU000418"/>
    </source>
</evidence>
<feature type="coiled-coil region" evidence="4">
    <location>
        <begin position="336"/>
        <end position="363"/>
    </location>
</feature>
<dbReference type="OrthoDB" id="1733909at2759"/>
<evidence type="ECO:0000313" key="5">
    <source>
        <dbReference type="EMBL" id="TNJ30228.1"/>
    </source>
</evidence>
<protein>
    <submittedName>
        <fullName evidence="5">Chaperonin 60</fullName>
    </submittedName>
</protein>
<sequence length="525" mass="55058">MLTQTTDVLFGGVARGALQRGAAALARAVGSTLGPQGRTVLIANGGQMRVTKDGVSVARTIHLAGPEGLGSTLVADAALRANTVVGDGTTTSVILAAELGRRLEEKLSLGVSLRELLQSTRSAIQEAITYIRGLSVPVKTHDRLRDVATVACNGDQKMGGLVAKAFAEVGESGAVSVEEGYELQDVLVTAAGCQLQGGWASAYFTQGGQVTLENPLVFLSDSVIREGEVLVPALESALAAKRPLLVLAADVTGDALATLIVNNLRGTVRCCAARLPGYGELRKGVAGDLAAVTGVKGYISSEAGLDQTTALGSCRRVTVSKDHTTIYISEEDESTKSRVSARIAALREELSEARSSYQQEKITERIGRLLGKVCTIRVGALTEIEAGERRDRYIDAISAAKAARMEGIVPGGGFSLVRAASHLRKTAAGFTDEAKRAAYQAVADALCQPLRRLAENAGRNGDTVVNEVIRTGLGFDAQTFKYDNLLERGVVDPTRVVVTALESAASAAITLLSTDALVLDKEQEK</sequence>
<evidence type="ECO:0000313" key="6">
    <source>
        <dbReference type="Proteomes" id="UP000315496"/>
    </source>
</evidence>
<dbReference type="SUPFAM" id="SSF52029">
    <property type="entry name" value="GroEL apical domain-like"/>
    <property type="match status" value="1"/>
</dbReference>
<dbReference type="SUPFAM" id="SSF48592">
    <property type="entry name" value="GroEL equatorial domain-like"/>
    <property type="match status" value="1"/>
</dbReference>
<proteinExistence type="inferred from homology"/>
<dbReference type="VEuPathDB" id="GiardiaDB:GMRT_14232"/>
<evidence type="ECO:0000256" key="4">
    <source>
        <dbReference type="SAM" id="Coils"/>
    </source>
</evidence>
<dbReference type="SMR" id="A0A4Z1T3K4"/>
<accession>A0A4Z1T3K4</accession>
<keyword evidence="2" id="KW-0143">Chaperone</keyword>
<evidence type="ECO:0000256" key="1">
    <source>
        <dbReference type="ARBA" id="ARBA00006607"/>
    </source>
</evidence>
<comment type="similarity">
    <text evidence="1 3">Belongs to the chaperonin (HSP60) family.</text>
</comment>
<dbReference type="PANTHER" id="PTHR45633">
    <property type="entry name" value="60 KDA HEAT SHOCK PROTEIN, MITOCHONDRIAL"/>
    <property type="match status" value="1"/>
</dbReference>
<reference evidence="5 6" key="1">
    <citation type="submission" date="2019-05" db="EMBL/GenBank/DDBJ databases">
        <title>The compact genome of Giardia muris reveals important steps in the evolution of intestinal protozoan parasites.</title>
        <authorList>
            <person name="Xu F."/>
            <person name="Jimenez-Gonzalez A."/>
            <person name="Einarsson E."/>
            <person name="Astvaldsson A."/>
            <person name="Peirasmaki D."/>
            <person name="Eckmann L."/>
            <person name="Andersson J.O."/>
            <person name="Svard S.G."/>
            <person name="Jerlstrom-Hultqvist J."/>
        </authorList>
    </citation>
    <scope>NUCLEOTIDE SEQUENCE [LARGE SCALE GENOMIC DNA]</scope>
    <source>
        <strain evidence="5 6">Roberts-Thomson</strain>
    </source>
</reference>
<keyword evidence="4" id="KW-0175">Coiled coil</keyword>
<dbReference type="InterPro" id="IPR027413">
    <property type="entry name" value="GROEL-like_equatorial_sf"/>
</dbReference>
<dbReference type="GO" id="GO:0005524">
    <property type="term" value="F:ATP binding"/>
    <property type="evidence" value="ECO:0007669"/>
    <property type="project" value="InterPro"/>
</dbReference>
<dbReference type="EMBL" id="VDLU01000001">
    <property type="protein sequence ID" value="TNJ30228.1"/>
    <property type="molecule type" value="Genomic_DNA"/>
</dbReference>
<dbReference type="Gene3D" id="1.10.560.10">
    <property type="entry name" value="GroEL-like equatorial domain"/>
    <property type="match status" value="1"/>
</dbReference>
<dbReference type="NCBIfam" id="NF000592">
    <property type="entry name" value="PRK00013.1"/>
    <property type="match status" value="1"/>
</dbReference>
<dbReference type="Proteomes" id="UP000315496">
    <property type="component" value="Chromosome 1"/>
</dbReference>
<dbReference type="InterPro" id="IPR027410">
    <property type="entry name" value="TCP-1-like_intermed_sf"/>
</dbReference>
<dbReference type="Pfam" id="PF00118">
    <property type="entry name" value="Cpn60_TCP1"/>
    <property type="match status" value="2"/>
</dbReference>
<dbReference type="SUPFAM" id="SSF54849">
    <property type="entry name" value="GroEL-intermediate domain like"/>
    <property type="match status" value="1"/>
</dbReference>
<dbReference type="PRINTS" id="PR00298">
    <property type="entry name" value="CHAPERONIN60"/>
</dbReference>
<dbReference type="NCBIfam" id="NF009487">
    <property type="entry name" value="PRK12849.1"/>
    <property type="match status" value="1"/>
</dbReference>
<dbReference type="Gene3D" id="3.50.7.10">
    <property type="entry name" value="GroEL"/>
    <property type="match status" value="1"/>
</dbReference>
<dbReference type="Gene3D" id="3.30.260.10">
    <property type="entry name" value="TCP-1-like chaperonin intermediate domain"/>
    <property type="match status" value="1"/>
</dbReference>
<dbReference type="InterPro" id="IPR001844">
    <property type="entry name" value="Cpn60/GroEL"/>
</dbReference>
<keyword evidence="6" id="KW-1185">Reference proteome</keyword>
<dbReference type="GO" id="GO:0140662">
    <property type="term" value="F:ATP-dependent protein folding chaperone"/>
    <property type="evidence" value="ECO:0007669"/>
    <property type="project" value="InterPro"/>
</dbReference>
<name>A0A4Z1T3K4_GIAMU</name>